<dbReference type="EMBL" id="SNQG01000002">
    <property type="protein sequence ID" value="TEW67633.1"/>
    <property type="molecule type" value="Genomic_DNA"/>
</dbReference>
<sequence length="392" mass="42954">MTLTLKKVALLVLFATLIQTTAFAQRTFIKKIFWVNRSYLYHSNAAVKANQPLIIVLHPNKADAGKTFSAATQKATSSPVHLIFPDAVGGKWSCEEGFVKNDIALMKAIIADSYNNFQIDRNRVFILADTTNKCLAEKFMEAYPDLIAGSSILKPDETFEDAFNKILADSSRTGKTYKLWSDPVDAAHDEPANAQAKRQLEVSLTGGIFWMFKSVKTGISDATNADLSHTKYAVGLNVTRWISNPLGWFAEVSKIAVTERVRDTGIETKTGNGTVIPFTAGLKYRFFTNKRIQPYVLAGAGAVYTHAEGSQQTSGSSTSQVRNLNADYRLPVQVTLGAGAALNLGTRFILASNLRYLHSAAFSNLGRIDAVRGLNVNFSVGYVIKTYSKKGK</sequence>
<dbReference type="Gene3D" id="3.40.50.1820">
    <property type="entry name" value="alpha/beta hydrolase"/>
    <property type="match status" value="1"/>
</dbReference>
<feature type="signal peptide" evidence="1">
    <location>
        <begin position="1"/>
        <end position="24"/>
    </location>
</feature>
<comment type="caution">
    <text evidence="3">The sequence shown here is derived from an EMBL/GenBank/DDBJ whole genome shotgun (WGS) entry which is preliminary data.</text>
</comment>
<dbReference type="Gene3D" id="2.40.160.20">
    <property type="match status" value="1"/>
</dbReference>
<dbReference type="SUPFAM" id="SSF56925">
    <property type="entry name" value="OMPA-like"/>
    <property type="match status" value="1"/>
</dbReference>
<dbReference type="AlphaFoldDB" id="A0A4Y8AFV5"/>
<dbReference type="InterPro" id="IPR029058">
    <property type="entry name" value="AB_hydrolase_fold"/>
</dbReference>
<keyword evidence="5" id="KW-1185">Reference proteome</keyword>
<evidence type="ECO:0000256" key="1">
    <source>
        <dbReference type="SAM" id="SignalP"/>
    </source>
</evidence>
<reference evidence="3 4" key="1">
    <citation type="journal article" date="2016" name="Int. J. Syst. Evol. Microbiol.">
        <title>Proposal of Mucilaginibacter phyllosphaerae sp. nov. isolated from the phyllosphere of Galium album.</title>
        <authorList>
            <person name="Aydogan E.L."/>
            <person name="Busse H.J."/>
            <person name="Moser G."/>
            <person name="Muller C."/>
            <person name="Kampfer P."/>
            <person name="Glaeser S.P."/>
        </authorList>
    </citation>
    <scope>NUCLEOTIDE SEQUENCE [LARGE SCALE GENOMIC DNA]</scope>
    <source>
        <strain evidence="3 4">PP-F2FG21</strain>
    </source>
</reference>
<reference evidence="2 5" key="3">
    <citation type="submission" date="2020-08" db="EMBL/GenBank/DDBJ databases">
        <title>Genomic Encyclopedia of Type Strains, Phase IV (KMG-IV): sequencing the most valuable type-strain genomes for metagenomic binning, comparative biology and taxonomic classification.</title>
        <authorList>
            <person name="Goeker M."/>
        </authorList>
    </citation>
    <scope>NUCLEOTIDE SEQUENCE [LARGE SCALE GENOMIC DNA]</scope>
    <source>
        <strain evidence="2 5">DSM 100995</strain>
    </source>
</reference>
<dbReference type="EMBL" id="JACIEG010000002">
    <property type="protein sequence ID" value="MBB3968731.1"/>
    <property type="molecule type" value="Genomic_DNA"/>
</dbReference>
<accession>A0A4Y8AFV5</accession>
<dbReference type="InterPro" id="IPR011250">
    <property type="entry name" value="OMP/PagP_B-barrel"/>
</dbReference>
<name>A0A4Y8AFV5_9SPHI</name>
<dbReference type="OrthoDB" id="927677at2"/>
<dbReference type="RefSeq" id="WP_134335670.1">
    <property type="nucleotide sequence ID" value="NZ_BMCZ01000004.1"/>
</dbReference>
<dbReference type="Proteomes" id="UP000583101">
    <property type="component" value="Unassembled WGS sequence"/>
</dbReference>
<evidence type="ECO:0000313" key="4">
    <source>
        <dbReference type="Proteomes" id="UP000297248"/>
    </source>
</evidence>
<dbReference type="Proteomes" id="UP000297248">
    <property type="component" value="Unassembled WGS sequence"/>
</dbReference>
<reference evidence="3" key="2">
    <citation type="submission" date="2019-03" db="EMBL/GenBank/DDBJ databases">
        <authorList>
            <person name="Yan Y.-Q."/>
            <person name="Du Z.-J."/>
        </authorList>
    </citation>
    <scope>NUCLEOTIDE SEQUENCE</scope>
    <source>
        <strain evidence="3">PP-F2FG21</strain>
    </source>
</reference>
<keyword evidence="1" id="KW-0732">Signal</keyword>
<organism evidence="3 4">
    <name type="scientific">Mucilaginibacter phyllosphaerae</name>
    <dbReference type="NCBI Taxonomy" id="1812349"/>
    <lineage>
        <taxon>Bacteria</taxon>
        <taxon>Pseudomonadati</taxon>
        <taxon>Bacteroidota</taxon>
        <taxon>Sphingobacteriia</taxon>
        <taxon>Sphingobacteriales</taxon>
        <taxon>Sphingobacteriaceae</taxon>
        <taxon>Mucilaginibacter</taxon>
    </lineage>
</organism>
<gene>
    <name evidence="3" type="ORF">E2R65_06490</name>
    <name evidence="2" type="ORF">GGR35_001323</name>
</gene>
<evidence type="ECO:0000313" key="5">
    <source>
        <dbReference type="Proteomes" id="UP000583101"/>
    </source>
</evidence>
<evidence type="ECO:0000313" key="2">
    <source>
        <dbReference type="EMBL" id="MBB3968731.1"/>
    </source>
</evidence>
<feature type="chain" id="PRO_5044616585" evidence="1">
    <location>
        <begin position="25"/>
        <end position="392"/>
    </location>
</feature>
<evidence type="ECO:0000313" key="3">
    <source>
        <dbReference type="EMBL" id="TEW67633.1"/>
    </source>
</evidence>
<proteinExistence type="predicted"/>
<protein>
    <submittedName>
        <fullName evidence="2">Outer membrane protein W</fullName>
    </submittedName>
</protein>